<proteinExistence type="predicted"/>
<dbReference type="PROSITE" id="PS50937">
    <property type="entry name" value="HTH_MERR_2"/>
    <property type="match status" value="1"/>
</dbReference>
<evidence type="ECO:0000259" key="3">
    <source>
        <dbReference type="PROSITE" id="PS50937"/>
    </source>
</evidence>
<dbReference type="InterPro" id="IPR000551">
    <property type="entry name" value="MerR-type_HTH_dom"/>
</dbReference>
<dbReference type="Proteomes" id="UP001524478">
    <property type="component" value="Unassembled WGS sequence"/>
</dbReference>
<dbReference type="SMART" id="SM00422">
    <property type="entry name" value="HTH_MERR"/>
    <property type="match status" value="1"/>
</dbReference>
<dbReference type="EMBL" id="JANGAC010000004">
    <property type="protein sequence ID" value="MCQ4922854.1"/>
    <property type="molecule type" value="Genomic_DNA"/>
</dbReference>
<name>A0ABT1S8Q2_9FIRM</name>
<dbReference type="PANTHER" id="PTHR30204">
    <property type="entry name" value="REDOX-CYCLING DRUG-SENSING TRANSCRIPTIONAL ACTIVATOR SOXR"/>
    <property type="match status" value="1"/>
</dbReference>
<dbReference type="PROSITE" id="PS00552">
    <property type="entry name" value="HTH_MERR_1"/>
    <property type="match status" value="1"/>
</dbReference>
<comment type="caution">
    <text evidence="4">The sequence shown here is derived from an EMBL/GenBank/DDBJ whole genome shotgun (WGS) entry which is preliminary data.</text>
</comment>
<dbReference type="InterPro" id="IPR047057">
    <property type="entry name" value="MerR_fam"/>
</dbReference>
<dbReference type="PANTHER" id="PTHR30204:SF94">
    <property type="entry name" value="HEAVY METAL-DEPENDENT TRANSCRIPTIONAL REGULATOR HI_0293-RELATED"/>
    <property type="match status" value="1"/>
</dbReference>
<keyword evidence="2" id="KW-0804">Transcription</keyword>
<evidence type="ECO:0000256" key="2">
    <source>
        <dbReference type="ARBA" id="ARBA00023163"/>
    </source>
</evidence>
<sequence length="270" mass="31463">MKYKISDVAKLLDITPEAIRYYESKGIIAPERSEATGYRYYGGWEIHMLIRARIYRQLGYTLDETAKLLNNYENDDIISNLSDRKEDIKKEIEWKSNILKHIEKEEQSMIASNELIGKYRVEYRPDIYRLEMQDGYVLHPDKGIQKIIFDWLNKIPFVFTSTLFSLAEVESSGKNFSVGLGVYKEYAELLDIEESDYVKLYPSRLCIQTGIQSKSNRTITPELLAPAIEYMNSQGMELSGDVLTKSALMRKVGDDYINWHQAWLPFNHIE</sequence>
<keyword evidence="5" id="KW-1185">Reference proteome</keyword>
<evidence type="ECO:0000256" key="1">
    <source>
        <dbReference type="ARBA" id="ARBA00023015"/>
    </source>
</evidence>
<reference evidence="4 5" key="1">
    <citation type="submission" date="2022-06" db="EMBL/GenBank/DDBJ databases">
        <title>Isolation of gut microbiota from human fecal samples.</title>
        <authorList>
            <person name="Pamer E.G."/>
            <person name="Barat B."/>
            <person name="Waligurski E."/>
            <person name="Medina S."/>
            <person name="Paddock L."/>
            <person name="Mostad J."/>
        </authorList>
    </citation>
    <scope>NUCLEOTIDE SEQUENCE [LARGE SCALE GENOMIC DNA]</scope>
    <source>
        <strain evidence="4 5">DFI.7.95</strain>
    </source>
</reference>
<protein>
    <submittedName>
        <fullName evidence="4">MerR family transcriptional regulator</fullName>
    </submittedName>
</protein>
<dbReference type="CDD" id="cd00592">
    <property type="entry name" value="HTH_MerR-like"/>
    <property type="match status" value="1"/>
</dbReference>
<gene>
    <name evidence="4" type="ORF">NE686_07150</name>
</gene>
<dbReference type="RefSeq" id="WP_216559141.1">
    <property type="nucleotide sequence ID" value="NZ_JAHLOH010000033.1"/>
</dbReference>
<evidence type="ECO:0000313" key="5">
    <source>
        <dbReference type="Proteomes" id="UP001524478"/>
    </source>
</evidence>
<keyword evidence="1" id="KW-0805">Transcription regulation</keyword>
<dbReference type="Pfam" id="PF13411">
    <property type="entry name" value="MerR_1"/>
    <property type="match status" value="1"/>
</dbReference>
<organism evidence="4 5">
    <name type="scientific">Tissierella carlieri</name>
    <dbReference type="NCBI Taxonomy" id="689904"/>
    <lineage>
        <taxon>Bacteria</taxon>
        <taxon>Bacillati</taxon>
        <taxon>Bacillota</taxon>
        <taxon>Tissierellia</taxon>
        <taxon>Tissierellales</taxon>
        <taxon>Tissierellaceae</taxon>
        <taxon>Tissierella</taxon>
    </lineage>
</organism>
<feature type="domain" description="HTH merR-type" evidence="3">
    <location>
        <begin position="2"/>
        <end position="71"/>
    </location>
</feature>
<accession>A0ABT1S8Q2</accession>
<evidence type="ECO:0000313" key="4">
    <source>
        <dbReference type="EMBL" id="MCQ4922854.1"/>
    </source>
</evidence>